<dbReference type="Gene3D" id="1.10.3470.10">
    <property type="entry name" value="ABC transporter involved in vitamin B12 uptake, BtuC"/>
    <property type="match status" value="1"/>
</dbReference>
<evidence type="ECO:0000256" key="2">
    <source>
        <dbReference type="ARBA" id="ARBA00007935"/>
    </source>
</evidence>
<feature type="transmembrane region" description="Helical" evidence="8">
    <location>
        <begin position="158"/>
        <end position="177"/>
    </location>
</feature>
<feature type="transmembrane region" description="Helical" evidence="8">
    <location>
        <begin position="129"/>
        <end position="146"/>
    </location>
</feature>
<feature type="transmembrane region" description="Helical" evidence="8">
    <location>
        <begin position="285"/>
        <end position="306"/>
    </location>
</feature>
<name>A0A3M8LE33_9MICO</name>
<dbReference type="RefSeq" id="WP_123045482.1">
    <property type="nucleotide sequence ID" value="NZ_RDSR01000008.1"/>
</dbReference>
<keyword evidence="3" id="KW-0813">Transport</keyword>
<evidence type="ECO:0000256" key="4">
    <source>
        <dbReference type="ARBA" id="ARBA00022475"/>
    </source>
</evidence>
<feature type="transmembrane region" description="Helical" evidence="8">
    <location>
        <begin position="248"/>
        <end position="273"/>
    </location>
</feature>
<reference evidence="9 10" key="1">
    <citation type="submission" date="2018-11" db="EMBL/GenBank/DDBJ databases">
        <title>Cryobacterium sp. nov., isolated from rhizosphere soil of lettuce.</title>
        <authorList>
            <person name="Wang Y."/>
        </authorList>
    </citation>
    <scope>NUCLEOTIDE SEQUENCE [LARGE SCALE GENOMIC DNA]</scope>
    <source>
        <strain evidence="9 10">NEAU-85</strain>
    </source>
</reference>
<keyword evidence="4" id="KW-1003">Cell membrane</keyword>
<evidence type="ECO:0000256" key="8">
    <source>
        <dbReference type="SAM" id="Phobius"/>
    </source>
</evidence>
<dbReference type="GO" id="GO:0005886">
    <property type="term" value="C:plasma membrane"/>
    <property type="evidence" value="ECO:0007669"/>
    <property type="project" value="UniProtKB-SubCell"/>
</dbReference>
<evidence type="ECO:0000256" key="3">
    <source>
        <dbReference type="ARBA" id="ARBA00022448"/>
    </source>
</evidence>
<keyword evidence="5 8" id="KW-0812">Transmembrane</keyword>
<comment type="caution">
    <text evidence="9">The sequence shown here is derived from an EMBL/GenBank/DDBJ whole genome shotgun (WGS) entry which is preliminary data.</text>
</comment>
<dbReference type="InterPro" id="IPR000522">
    <property type="entry name" value="ABC_transptr_permease_BtuC"/>
</dbReference>
<proteinExistence type="inferred from homology"/>
<feature type="transmembrane region" description="Helical" evidence="8">
    <location>
        <begin position="75"/>
        <end position="93"/>
    </location>
</feature>
<keyword evidence="10" id="KW-1185">Reference proteome</keyword>
<dbReference type="GO" id="GO:0033214">
    <property type="term" value="P:siderophore-iron import into cell"/>
    <property type="evidence" value="ECO:0007669"/>
    <property type="project" value="TreeGrafter"/>
</dbReference>
<keyword evidence="6 8" id="KW-1133">Transmembrane helix</keyword>
<dbReference type="Proteomes" id="UP000279859">
    <property type="component" value="Unassembled WGS sequence"/>
</dbReference>
<evidence type="ECO:0000256" key="7">
    <source>
        <dbReference type="ARBA" id="ARBA00023136"/>
    </source>
</evidence>
<dbReference type="GO" id="GO:0022857">
    <property type="term" value="F:transmembrane transporter activity"/>
    <property type="evidence" value="ECO:0007669"/>
    <property type="project" value="InterPro"/>
</dbReference>
<keyword evidence="7 8" id="KW-0472">Membrane</keyword>
<dbReference type="EMBL" id="RDSR01000008">
    <property type="protein sequence ID" value="RNE63605.1"/>
    <property type="molecule type" value="Genomic_DNA"/>
</dbReference>
<dbReference type="CDD" id="cd06550">
    <property type="entry name" value="TM_ABC_iron-siderophores_like"/>
    <property type="match status" value="1"/>
</dbReference>
<feature type="transmembrane region" description="Helical" evidence="8">
    <location>
        <begin position="105"/>
        <end position="123"/>
    </location>
</feature>
<dbReference type="PANTHER" id="PTHR30472:SF24">
    <property type="entry name" value="FERRIC ENTEROBACTIN TRANSPORT SYSTEM PERMEASE PROTEIN FEPG"/>
    <property type="match status" value="1"/>
</dbReference>
<comment type="subcellular location">
    <subcellularLocation>
        <location evidence="1">Cell membrane</location>
        <topology evidence="1">Multi-pass membrane protein</topology>
    </subcellularLocation>
</comment>
<evidence type="ECO:0000256" key="5">
    <source>
        <dbReference type="ARBA" id="ARBA00022692"/>
    </source>
</evidence>
<organism evidence="9 10">
    <name type="scientific">Cryobacterium tepidiphilum</name>
    <dbReference type="NCBI Taxonomy" id="2486026"/>
    <lineage>
        <taxon>Bacteria</taxon>
        <taxon>Bacillati</taxon>
        <taxon>Actinomycetota</taxon>
        <taxon>Actinomycetes</taxon>
        <taxon>Micrococcales</taxon>
        <taxon>Microbacteriaceae</taxon>
        <taxon>Cryobacterium</taxon>
    </lineage>
</organism>
<dbReference type="Pfam" id="PF01032">
    <property type="entry name" value="FecCD"/>
    <property type="match status" value="1"/>
</dbReference>
<sequence>MSATTLRLGGWLSLPVRRRSVVVGGALAAGIVVIALLSLTLGRLGIAPADLMPAILGHSTGPDAIVFEVLRGPRLVVGIAAGAAFGVSGALFQTVTRNPLGSPDVIGLTSGASAGAAAFGLLWTGILPLPVGALVGALAAMALVWLGTGRGFSSPARMLLVGIGVSAMSLAFVQYAITRVGVEQATVLASFLNGSLASRTWGHAALIWVSVVVLLPCALLTTRRLQLMEMGDEQADALGARSAPARSWAVLIAIGLATAAVSVAGPVAFIALTAPQIARRLTRSAGPNLVLSALMGAFLLTLADLLTQQSPFAVQLPVGVLTAVIGGIYLGYLLVAQWKKGTV</sequence>
<dbReference type="InterPro" id="IPR037294">
    <property type="entry name" value="ABC_BtuC-like"/>
</dbReference>
<comment type="similarity">
    <text evidence="2">Belongs to the binding-protein-dependent transport system permease family. FecCD subfamily.</text>
</comment>
<evidence type="ECO:0000313" key="10">
    <source>
        <dbReference type="Proteomes" id="UP000279859"/>
    </source>
</evidence>
<dbReference type="OrthoDB" id="4455417at2"/>
<feature type="transmembrane region" description="Helical" evidence="8">
    <location>
        <begin position="201"/>
        <end position="220"/>
    </location>
</feature>
<dbReference type="SUPFAM" id="SSF81345">
    <property type="entry name" value="ABC transporter involved in vitamin B12 uptake, BtuC"/>
    <property type="match status" value="1"/>
</dbReference>
<feature type="transmembrane region" description="Helical" evidence="8">
    <location>
        <begin position="21"/>
        <end position="42"/>
    </location>
</feature>
<dbReference type="AlphaFoldDB" id="A0A3M8LE33"/>
<dbReference type="PANTHER" id="PTHR30472">
    <property type="entry name" value="FERRIC ENTEROBACTIN TRANSPORT SYSTEM PERMEASE PROTEIN"/>
    <property type="match status" value="1"/>
</dbReference>
<evidence type="ECO:0000313" key="9">
    <source>
        <dbReference type="EMBL" id="RNE63605.1"/>
    </source>
</evidence>
<feature type="transmembrane region" description="Helical" evidence="8">
    <location>
        <begin position="318"/>
        <end position="338"/>
    </location>
</feature>
<accession>A0A3M8LE33</accession>
<protein>
    <submittedName>
        <fullName evidence="9">Ferrichrome ABC transporter permease</fullName>
    </submittedName>
</protein>
<evidence type="ECO:0000256" key="1">
    <source>
        <dbReference type="ARBA" id="ARBA00004651"/>
    </source>
</evidence>
<gene>
    <name evidence="9" type="ORF">EEJ31_06440</name>
</gene>
<evidence type="ECO:0000256" key="6">
    <source>
        <dbReference type="ARBA" id="ARBA00022989"/>
    </source>
</evidence>